<dbReference type="AlphaFoldDB" id="M2XLU8"/>
<dbReference type="GO" id="GO:0005886">
    <property type="term" value="C:plasma membrane"/>
    <property type="evidence" value="ECO:0007669"/>
    <property type="project" value="TreeGrafter"/>
</dbReference>
<dbReference type="Gene3D" id="2.30.110.10">
    <property type="entry name" value="Electron Transport, Fmn-binding Protein, Chain A"/>
    <property type="match status" value="1"/>
</dbReference>
<dbReference type="InterPro" id="IPR004378">
    <property type="entry name" value="F420H2_quin_Rdtase"/>
</dbReference>
<comment type="caution">
    <text evidence="3">The sequence shown here is derived from an EMBL/GenBank/DDBJ whole genome shotgun (WGS) entry which is preliminary data.</text>
</comment>
<name>M2XLU8_9PSEU</name>
<dbReference type="EMBL" id="AOHO01000043">
    <property type="protein sequence ID" value="EME62021.1"/>
    <property type="molecule type" value="Genomic_DNA"/>
</dbReference>
<keyword evidence="4" id="KW-1185">Reference proteome</keyword>
<dbReference type="NCBIfam" id="TIGR00026">
    <property type="entry name" value="hi_GC_TIGR00026"/>
    <property type="match status" value="1"/>
</dbReference>
<accession>M2XLU8</accession>
<proteinExistence type="inferred from homology"/>
<comment type="similarity">
    <text evidence="1">Belongs to the F420H(2)-dependent quinone reductase family.</text>
</comment>
<organism evidence="3 4">
    <name type="scientific">Amycolatopsis decaplanina DSM 44594</name>
    <dbReference type="NCBI Taxonomy" id="1284240"/>
    <lineage>
        <taxon>Bacteria</taxon>
        <taxon>Bacillati</taxon>
        <taxon>Actinomycetota</taxon>
        <taxon>Actinomycetes</taxon>
        <taxon>Pseudonocardiales</taxon>
        <taxon>Pseudonocardiaceae</taxon>
        <taxon>Amycolatopsis</taxon>
    </lineage>
</organism>
<evidence type="ECO:0000256" key="2">
    <source>
        <dbReference type="ARBA" id="ARBA00049106"/>
    </source>
</evidence>
<evidence type="ECO:0000313" key="3">
    <source>
        <dbReference type="EMBL" id="EME62021.1"/>
    </source>
</evidence>
<evidence type="ECO:0000313" key="4">
    <source>
        <dbReference type="Proteomes" id="UP000054226"/>
    </source>
</evidence>
<evidence type="ECO:0000256" key="1">
    <source>
        <dbReference type="ARBA" id="ARBA00008710"/>
    </source>
</evidence>
<dbReference type="Proteomes" id="UP000054226">
    <property type="component" value="Unassembled WGS sequence"/>
</dbReference>
<sequence>MRHTIKVMADTIDFDFDEINRTVIAEFRQTGGKAGGMFEGYPLVLVHHTGAKSGKERIAPLVPLLEGDRIYIFASKGGADDNPAWFHNLVANPDTKVELGTETFPVRARVLTGSERDDVYARQSAVMPQFAEYQSKTSRVIPVFELERV</sequence>
<reference evidence="3 4" key="1">
    <citation type="journal article" date="2013" name="Genome Announc.">
        <title>Draft Genome Sequence of Amycolatopsis decaplanina Strain DSM 44594T.</title>
        <authorList>
            <person name="Kaur N."/>
            <person name="Kumar S."/>
            <person name="Bala M."/>
            <person name="Raghava G.P."/>
            <person name="Mayilraj S."/>
        </authorList>
    </citation>
    <scope>NUCLEOTIDE SEQUENCE [LARGE SCALE GENOMIC DNA]</scope>
    <source>
        <strain evidence="3 4">DSM 44594</strain>
    </source>
</reference>
<dbReference type="Pfam" id="PF04075">
    <property type="entry name" value="F420H2_quin_red"/>
    <property type="match status" value="1"/>
</dbReference>
<protein>
    <submittedName>
        <fullName evidence="3">Cell entry (Mce) related family protein</fullName>
    </submittedName>
</protein>
<comment type="catalytic activity">
    <reaction evidence="2">
        <text>oxidized coenzyme F420-(gamma-L-Glu)(n) + a quinol + H(+) = reduced coenzyme F420-(gamma-L-Glu)(n) + a quinone</text>
        <dbReference type="Rhea" id="RHEA:39663"/>
        <dbReference type="Rhea" id="RHEA-COMP:12939"/>
        <dbReference type="Rhea" id="RHEA-COMP:14378"/>
        <dbReference type="ChEBI" id="CHEBI:15378"/>
        <dbReference type="ChEBI" id="CHEBI:24646"/>
        <dbReference type="ChEBI" id="CHEBI:132124"/>
        <dbReference type="ChEBI" id="CHEBI:133980"/>
        <dbReference type="ChEBI" id="CHEBI:139511"/>
    </reaction>
</comment>
<dbReference type="GO" id="GO:0016491">
    <property type="term" value="F:oxidoreductase activity"/>
    <property type="evidence" value="ECO:0007669"/>
    <property type="project" value="InterPro"/>
</dbReference>
<dbReference type="InterPro" id="IPR012349">
    <property type="entry name" value="Split_barrel_FMN-bd"/>
</dbReference>
<dbReference type="PANTHER" id="PTHR39428">
    <property type="entry name" value="F420H(2)-DEPENDENT QUINONE REDUCTASE RV1261C"/>
    <property type="match status" value="1"/>
</dbReference>
<gene>
    <name evidence="3" type="ORF">H074_08810</name>
</gene>
<dbReference type="GO" id="GO:0070967">
    <property type="term" value="F:coenzyme F420 binding"/>
    <property type="evidence" value="ECO:0007669"/>
    <property type="project" value="TreeGrafter"/>
</dbReference>
<dbReference type="PANTHER" id="PTHR39428:SF1">
    <property type="entry name" value="F420H(2)-DEPENDENT QUINONE REDUCTASE RV1261C"/>
    <property type="match status" value="1"/>
</dbReference>